<dbReference type="PANTHER" id="PTHR33064:SF37">
    <property type="entry name" value="RIBONUCLEASE H"/>
    <property type="match status" value="1"/>
</dbReference>
<accession>A0AAV2M951</accession>
<reference evidence="5 6" key="1">
    <citation type="submission" date="2024-04" db="EMBL/GenBank/DDBJ databases">
        <authorList>
            <person name="Waldvogel A.-M."/>
            <person name="Schoenle A."/>
        </authorList>
    </citation>
    <scope>NUCLEOTIDE SEQUENCE [LARGE SCALE GENOMIC DNA]</scope>
</reference>
<dbReference type="GO" id="GO:0004523">
    <property type="term" value="F:RNA-DNA hybrid ribonuclease activity"/>
    <property type="evidence" value="ECO:0007669"/>
    <property type="project" value="UniProtKB-EC"/>
</dbReference>
<name>A0AAV2M951_KNICA</name>
<dbReference type="InterPro" id="IPR043502">
    <property type="entry name" value="DNA/RNA_pol_sf"/>
</dbReference>
<sequence length="424" mass="47081">MHLNAERQVVKVGTNNECSLEEHEQRLLRVLHRLKQYGLKLSPEKCKFFQTSVRYLGHIVSEEGVKTDPDKLQALKSWPVPKTLKELRSFLGFAGYYRRFIKSYAAIAKPLNDLTRGYAPTSKNRAKPSPDKSYDVKQPFGERCMVSVACQYRVSIVSVSCQYRVSSVMVSVARQYGVSMVSVSCQYRVSIVSVWCLYGVSMVSVARQYGVSMVSVACQQRVSIVSAACQYRVSIVSVSCQYRVSIVSVSCQYRVSIVSVSCQYRVSMVSVSCQYRVSIVSVSCQYRVSIVSVSCQYRGFASTFTDKTASDSPDALQLLKTPETEQKEPSAVQASVMRAAPVPGSPGLPALHCCRFIIAQKDVWNHRASFSRSGPQRLSPAPSSPSGPQQPQQPQRPPAASPQVTLHTRRHRQFGKSHLTCVGS</sequence>
<dbReference type="EMBL" id="OZ035828">
    <property type="protein sequence ID" value="CAL1609862.1"/>
    <property type="molecule type" value="Genomic_DNA"/>
</dbReference>
<evidence type="ECO:0000256" key="2">
    <source>
        <dbReference type="ARBA" id="ARBA00012180"/>
    </source>
</evidence>
<dbReference type="InterPro" id="IPR000477">
    <property type="entry name" value="RT_dom"/>
</dbReference>
<feature type="domain" description="Reverse transcriptase" evidence="4">
    <location>
        <begin position="19"/>
        <end position="59"/>
    </location>
</feature>
<feature type="region of interest" description="Disordered" evidence="3">
    <location>
        <begin position="369"/>
        <end position="424"/>
    </location>
</feature>
<feature type="compositionally biased region" description="Low complexity" evidence="3">
    <location>
        <begin position="379"/>
        <end position="393"/>
    </location>
</feature>
<dbReference type="Proteomes" id="UP001497482">
    <property type="component" value="Chromosome 6"/>
</dbReference>
<proteinExistence type="inferred from homology"/>
<dbReference type="EC" id="3.1.26.4" evidence="2"/>
<dbReference type="PANTHER" id="PTHR33064">
    <property type="entry name" value="POL PROTEIN"/>
    <property type="match status" value="1"/>
</dbReference>
<dbReference type="SUPFAM" id="SSF56672">
    <property type="entry name" value="DNA/RNA polymerases"/>
    <property type="match status" value="1"/>
</dbReference>
<evidence type="ECO:0000259" key="4">
    <source>
        <dbReference type="Pfam" id="PF00078"/>
    </source>
</evidence>
<organism evidence="5 6">
    <name type="scientific">Knipowitschia caucasica</name>
    <name type="common">Caucasian dwarf goby</name>
    <name type="synonym">Pomatoschistus caucasicus</name>
    <dbReference type="NCBI Taxonomy" id="637954"/>
    <lineage>
        <taxon>Eukaryota</taxon>
        <taxon>Metazoa</taxon>
        <taxon>Chordata</taxon>
        <taxon>Craniata</taxon>
        <taxon>Vertebrata</taxon>
        <taxon>Euteleostomi</taxon>
        <taxon>Actinopterygii</taxon>
        <taxon>Neopterygii</taxon>
        <taxon>Teleostei</taxon>
        <taxon>Neoteleostei</taxon>
        <taxon>Acanthomorphata</taxon>
        <taxon>Gobiaria</taxon>
        <taxon>Gobiiformes</taxon>
        <taxon>Gobioidei</taxon>
        <taxon>Gobiidae</taxon>
        <taxon>Gobiinae</taxon>
        <taxon>Knipowitschia</taxon>
    </lineage>
</organism>
<evidence type="ECO:0000313" key="5">
    <source>
        <dbReference type="EMBL" id="CAL1609862.1"/>
    </source>
</evidence>
<comment type="similarity">
    <text evidence="1">Belongs to the beta type-B retroviral polymerase family. HERV class-II K(HML-2) pol subfamily.</text>
</comment>
<dbReference type="AlphaFoldDB" id="A0AAV2M951"/>
<protein>
    <recommendedName>
        <fullName evidence="2">ribonuclease H</fullName>
        <ecNumber evidence="2">3.1.26.4</ecNumber>
    </recommendedName>
</protein>
<dbReference type="Gene3D" id="3.30.70.270">
    <property type="match status" value="2"/>
</dbReference>
<dbReference type="Pfam" id="PF00078">
    <property type="entry name" value="RVT_1"/>
    <property type="match status" value="1"/>
</dbReference>
<dbReference type="InterPro" id="IPR043128">
    <property type="entry name" value="Rev_trsase/Diguanyl_cyclase"/>
</dbReference>
<evidence type="ECO:0000313" key="6">
    <source>
        <dbReference type="Proteomes" id="UP001497482"/>
    </source>
</evidence>
<evidence type="ECO:0000256" key="1">
    <source>
        <dbReference type="ARBA" id="ARBA00010879"/>
    </source>
</evidence>
<gene>
    <name evidence="5" type="ORF">KC01_LOCUS36545</name>
</gene>
<keyword evidence="6" id="KW-1185">Reference proteome</keyword>
<dbReference type="InterPro" id="IPR051320">
    <property type="entry name" value="Viral_Replic_Matur_Polypro"/>
</dbReference>
<evidence type="ECO:0000256" key="3">
    <source>
        <dbReference type="SAM" id="MobiDB-lite"/>
    </source>
</evidence>